<gene>
    <name evidence="1" type="ORF">SAMN05421846_102248</name>
</gene>
<dbReference type="RefSeq" id="WP_089855344.1">
    <property type="nucleotide sequence ID" value="NZ_FNDW01000002.1"/>
</dbReference>
<evidence type="ECO:0000313" key="2">
    <source>
        <dbReference type="Proteomes" id="UP000198869"/>
    </source>
</evidence>
<dbReference type="OrthoDB" id="799610at2"/>
<reference evidence="2" key="1">
    <citation type="submission" date="2016-10" db="EMBL/GenBank/DDBJ databases">
        <authorList>
            <person name="Varghese N."/>
            <person name="Submissions S."/>
        </authorList>
    </citation>
    <scope>NUCLEOTIDE SEQUENCE [LARGE SCALE GENOMIC DNA]</scope>
    <source>
        <strain evidence="2">DSM 17071</strain>
    </source>
</reference>
<dbReference type="EMBL" id="FNDW01000002">
    <property type="protein sequence ID" value="SDH84769.1"/>
    <property type="molecule type" value="Genomic_DNA"/>
</dbReference>
<protein>
    <submittedName>
        <fullName evidence="1">Uncharacterized protein</fullName>
    </submittedName>
</protein>
<organism evidence="1 2">
    <name type="scientific">Chryseobacterium taeanense</name>
    <dbReference type="NCBI Taxonomy" id="311334"/>
    <lineage>
        <taxon>Bacteria</taxon>
        <taxon>Pseudomonadati</taxon>
        <taxon>Bacteroidota</taxon>
        <taxon>Flavobacteriia</taxon>
        <taxon>Flavobacteriales</taxon>
        <taxon>Weeksellaceae</taxon>
        <taxon>Chryseobacterium group</taxon>
        <taxon>Chryseobacterium</taxon>
    </lineage>
</organism>
<keyword evidence="2" id="KW-1185">Reference proteome</keyword>
<sequence length="115" mass="13790">MENIQFKNADQIINMGGPWIGELTIDGIKIDDNIIIDNYVEKKDFYYFIKYFEISKKQKDSFFSVLRINKNNMSHQISKEKFEKIFIKKIENDTLYYCKGFHGQLPIYNIQIEFV</sequence>
<proteinExistence type="predicted"/>
<dbReference type="AlphaFoldDB" id="A0A1G8FRL4"/>
<dbReference type="STRING" id="311334.SAMN05421846_102248"/>
<dbReference type="Proteomes" id="UP000198869">
    <property type="component" value="Unassembled WGS sequence"/>
</dbReference>
<accession>A0A1G8FRL4</accession>
<evidence type="ECO:0000313" key="1">
    <source>
        <dbReference type="EMBL" id="SDH84769.1"/>
    </source>
</evidence>
<name>A0A1G8FRL4_9FLAO</name>